<dbReference type="InterPro" id="IPR001757">
    <property type="entry name" value="P_typ_ATPase"/>
</dbReference>
<protein>
    <recommendedName>
        <fullName evidence="20">Calcium-transporting ATPase</fullName>
        <ecNumber evidence="20">7.2.2.10</ecNumber>
    </recommendedName>
</protein>
<comment type="caution">
    <text evidence="20">Lacks conserved residue(s) required for the propagation of feature annotation.</text>
</comment>
<evidence type="ECO:0000256" key="14">
    <source>
        <dbReference type="ARBA" id="ARBA00022989"/>
    </source>
</evidence>
<dbReference type="InterPro" id="IPR023299">
    <property type="entry name" value="ATPase_P-typ_cyto_dom_N"/>
</dbReference>
<evidence type="ECO:0000256" key="8">
    <source>
        <dbReference type="ARBA" id="ARBA00022741"/>
    </source>
</evidence>
<evidence type="ECO:0000256" key="15">
    <source>
        <dbReference type="ARBA" id="ARBA00023034"/>
    </source>
</evidence>
<keyword evidence="4 20" id="KW-0813">Transport</keyword>
<feature type="transmembrane region" description="Helical" evidence="20">
    <location>
        <begin position="867"/>
        <end position="885"/>
    </location>
</feature>
<evidence type="ECO:0000256" key="4">
    <source>
        <dbReference type="ARBA" id="ARBA00022448"/>
    </source>
</evidence>
<proteinExistence type="inferred from homology"/>
<dbReference type="PANTHER" id="PTHR42861">
    <property type="entry name" value="CALCIUM-TRANSPORTING ATPASE"/>
    <property type="match status" value="1"/>
</dbReference>
<evidence type="ECO:0000313" key="23">
    <source>
        <dbReference type="RefSeq" id="XP_011311172.1"/>
    </source>
</evidence>
<feature type="transmembrane region" description="Helical" evidence="20">
    <location>
        <begin position="837"/>
        <end position="855"/>
    </location>
</feature>
<keyword evidence="5 20" id="KW-0109">Calcium transport</keyword>
<feature type="domain" description="Cation-transporting P-type ATPase N-terminal" evidence="21">
    <location>
        <begin position="21"/>
        <end position="95"/>
    </location>
</feature>
<evidence type="ECO:0000256" key="1">
    <source>
        <dbReference type="ARBA" id="ARBA00004166"/>
    </source>
</evidence>
<comment type="subcellular location">
    <subcellularLocation>
        <location evidence="1">Golgi apparatus</location>
        <location evidence="1">trans-Golgi network membrane</location>
        <topology evidence="1">Multi-pass membrane protein</topology>
    </subcellularLocation>
    <subcellularLocation>
        <location evidence="20">Membrane</location>
        <topology evidence="20">Multi-pass membrane protein</topology>
    </subcellularLocation>
    <subcellularLocation>
        <location evidence="2">Sarcoplasmic reticulum membrane</location>
        <topology evidence="2">Multi-pass membrane protein</topology>
    </subcellularLocation>
</comment>
<dbReference type="SMART" id="SM00831">
    <property type="entry name" value="Cation_ATPase_N"/>
    <property type="match status" value="1"/>
</dbReference>
<dbReference type="Pfam" id="PF00690">
    <property type="entry name" value="Cation_ATPase_N"/>
    <property type="match status" value="1"/>
</dbReference>
<keyword evidence="6 20" id="KW-0812">Transmembrane</keyword>
<dbReference type="SUPFAM" id="SSF81653">
    <property type="entry name" value="Calcium ATPase, transduction domain A"/>
    <property type="match status" value="1"/>
</dbReference>
<comment type="catalytic activity">
    <reaction evidence="19">
        <text>Mn(2+)(in) + ATP + H2O = Mn(2+)(out) + ADP + phosphate + H(+)</text>
        <dbReference type="Rhea" id="RHEA:66820"/>
        <dbReference type="ChEBI" id="CHEBI:15377"/>
        <dbReference type="ChEBI" id="CHEBI:15378"/>
        <dbReference type="ChEBI" id="CHEBI:29035"/>
        <dbReference type="ChEBI" id="CHEBI:30616"/>
        <dbReference type="ChEBI" id="CHEBI:43474"/>
        <dbReference type="ChEBI" id="CHEBI:456216"/>
    </reaction>
    <physiologicalReaction direction="left-to-right" evidence="19">
        <dbReference type="Rhea" id="RHEA:66821"/>
    </physiologicalReaction>
</comment>
<dbReference type="RefSeq" id="XP_011311172.1">
    <property type="nucleotide sequence ID" value="XM_011312870.1"/>
</dbReference>
<accession>A0A9R1U8E6</accession>
<keyword evidence="14 20" id="KW-1133">Transmembrane helix</keyword>
<evidence type="ECO:0000256" key="10">
    <source>
        <dbReference type="ARBA" id="ARBA00022840"/>
    </source>
</evidence>
<dbReference type="Gene3D" id="1.20.1110.10">
    <property type="entry name" value="Calcium-transporting ATPase, transmembrane domain"/>
    <property type="match status" value="1"/>
</dbReference>
<evidence type="ECO:0000256" key="18">
    <source>
        <dbReference type="ARBA" id="ARBA00047282"/>
    </source>
</evidence>
<keyword evidence="12" id="KW-0703">Sarcoplasmic reticulum</keyword>
<keyword evidence="13" id="KW-1278">Translocase</keyword>
<dbReference type="SFLD" id="SFLDG00002">
    <property type="entry name" value="C1.7:_P-type_atpase_like"/>
    <property type="match status" value="1"/>
</dbReference>
<evidence type="ECO:0000256" key="6">
    <source>
        <dbReference type="ARBA" id="ARBA00022692"/>
    </source>
</evidence>
<evidence type="ECO:0000256" key="11">
    <source>
        <dbReference type="ARBA" id="ARBA00022842"/>
    </source>
</evidence>
<dbReference type="GeneID" id="105271360"/>
<dbReference type="GO" id="GO:0046872">
    <property type="term" value="F:metal ion binding"/>
    <property type="evidence" value="ECO:0007669"/>
    <property type="project" value="UniProtKB-KW"/>
</dbReference>
<dbReference type="InterPro" id="IPR059000">
    <property type="entry name" value="ATPase_P-type_domA"/>
</dbReference>
<dbReference type="InterPro" id="IPR018303">
    <property type="entry name" value="ATPase_P-typ_P_site"/>
</dbReference>
<dbReference type="AlphaFoldDB" id="A0A9R1U8E6"/>
<evidence type="ECO:0000259" key="21">
    <source>
        <dbReference type="SMART" id="SM00831"/>
    </source>
</evidence>
<dbReference type="NCBIfam" id="TIGR01494">
    <property type="entry name" value="ATPase_P-type"/>
    <property type="match status" value="2"/>
</dbReference>
<dbReference type="Pfam" id="PF00122">
    <property type="entry name" value="E1-E2_ATPase"/>
    <property type="match status" value="1"/>
</dbReference>
<dbReference type="NCBIfam" id="TIGR01522">
    <property type="entry name" value="ATPase-IIA2_Ca"/>
    <property type="match status" value="1"/>
</dbReference>
<evidence type="ECO:0000256" key="9">
    <source>
        <dbReference type="ARBA" id="ARBA00022837"/>
    </source>
</evidence>
<dbReference type="PRINTS" id="PR00120">
    <property type="entry name" value="HATPASE"/>
</dbReference>
<reference evidence="23" key="1">
    <citation type="submission" date="2025-08" db="UniProtKB">
        <authorList>
            <consortium name="RefSeq"/>
        </authorList>
    </citation>
    <scope>IDENTIFICATION</scope>
    <source>
        <strain evidence="23">USDA-PBARC FA_bdor</strain>
        <tissue evidence="23">Whole organism</tissue>
    </source>
</reference>
<dbReference type="Gene3D" id="2.70.150.10">
    <property type="entry name" value="Calcium-transporting ATPase, cytoplasmic transduction domain A"/>
    <property type="match status" value="1"/>
</dbReference>
<keyword evidence="17 20" id="KW-0472">Membrane</keyword>
<keyword evidence="15" id="KW-0333">Golgi apparatus</keyword>
<dbReference type="CDD" id="cd02085">
    <property type="entry name" value="P-type_ATPase_SPCA"/>
    <property type="match status" value="1"/>
</dbReference>
<dbReference type="InterPro" id="IPR006413">
    <property type="entry name" value="P-type_ATPase_IIA_PMR1"/>
</dbReference>
<comment type="catalytic activity">
    <reaction evidence="18">
        <text>Ca(2+)(in) + ATP + H2O = Ca(2+)(out) + ADP + phosphate + H(+)</text>
        <dbReference type="Rhea" id="RHEA:18105"/>
        <dbReference type="ChEBI" id="CHEBI:15377"/>
        <dbReference type="ChEBI" id="CHEBI:15378"/>
        <dbReference type="ChEBI" id="CHEBI:29108"/>
        <dbReference type="ChEBI" id="CHEBI:30616"/>
        <dbReference type="ChEBI" id="CHEBI:43474"/>
        <dbReference type="ChEBI" id="CHEBI:456216"/>
        <dbReference type="EC" id="7.2.2.10"/>
    </reaction>
    <physiologicalReaction direction="left-to-right" evidence="18">
        <dbReference type="Rhea" id="RHEA:18106"/>
    </physiologicalReaction>
</comment>
<dbReference type="GO" id="GO:0005388">
    <property type="term" value="F:P-type calcium transporter activity"/>
    <property type="evidence" value="ECO:0007669"/>
    <property type="project" value="UniProtKB-EC"/>
</dbReference>
<evidence type="ECO:0000256" key="16">
    <source>
        <dbReference type="ARBA" id="ARBA00023065"/>
    </source>
</evidence>
<dbReference type="FunFam" id="3.40.1110.10:FF:000006">
    <property type="entry name" value="Calcium-transporting ATPase"/>
    <property type="match status" value="1"/>
</dbReference>
<gene>
    <name evidence="23" type="primary">SPoCk</name>
</gene>
<dbReference type="EC" id="7.2.2.10" evidence="20"/>
<dbReference type="SUPFAM" id="SSF56784">
    <property type="entry name" value="HAD-like"/>
    <property type="match status" value="1"/>
</dbReference>
<keyword evidence="11" id="KW-0460">Magnesium</keyword>
<evidence type="ECO:0000256" key="19">
    <source>
        <dbReference type="ARBA" id="ARBA00047330"/>
    </source>
</evidence>
<dbReference type="GO" id="GO:0016887">
    <property type="term" value="F:ATP hydrolysis activity"/>
    <property type="evidence" value="ECO:0007669"/>
    <property type="project" value="InterPro"/>
</dbReference>
<evidence type="ECO:0000313" key="22">
    <source>
        <dbReference type="Proteomes" id="UP000694866"/>
    </source>
</evidence>
<evidence type="ECO:0000256" key="5">
    <source>
        <dbReference type="ARBA" id="ARBA00022568"/>
    </source>
</evidence>
<comment type="function">
    <text evidence="20">Catalyzes the hydrolysis of ATP coupled with the transport of calcium.</text>
</comment>
<evidence type="ECO:0000256" key="17">
    <source>
        <dbReference type="ARBA" id="ARBA00023136"/>
    </source>
</evidence>
<feature type="transmembrane region" description="Helical" evidence="20">
    <location>
        <begin position="699"/>
        <end position="719"/>
    </location>
</feature>
<dbReference type="InterPro" id="IPR008250">
    <property type="entry name" value="ATPase_P-typ_transduc_dom_A_sf"/>
</dbReference>
<dbReference type="GO" id="GO:0033017">
    <property type="term" value="C:sarcoplasmic reticulum membrane"/>
    <property type="evidence" value="ECO:0007669"/>
    <property type="project" value="UniProtKB-SubCell"/>
</dbReference>
<feature type="transmembrane region" description="Helical" evidence="20">
    <location>
        <begin position="293"/>
        <end position="317"/>
    </location>
</feature>
<evidence type="ECO:0000256" key="12">
    <source>
        <dbReference type="ARBA" id="ARBA00022951"/>
    </source>
</evidence>
<organism evidence="22 23">
    <name type="scientific">Fopius arisanus</name>
    <dbReference type="NCBI Taxonomy" id="64838"/>
    <lineage>
        <taxon>Eukaryota</taxon>
        <taxon>Metazoa</taxon>
        <taxon>Ecdysozoa</taxon>
        <taxon>Arthropoda</taxon>
        <taxon>Hexapoda</taxon>
        <taxon>Insecta</taxon>
        <taxon>Pterygota</taxon>
        <taxon>Neoptera</taxon>
        <taxon>Endopterygota</taxon>
        <taxon>Hymenoptera</taxon>
        <taxon>Apocrita</taxon>
        <taxon>Ichneumonoidea</taxon>
        <taxon>Braconidae</taxon>
        <taxon>Opiinae</taxon>
        <taxon>Fopius</taxon>
    </lineage>
</organism>
<dbReference type="SFLD" id="SFLDS00003">
    <property type="entry name" value="Haloacid_Dehalogenase"/>
    <property type="match status" value="1"/>
</dbReference>
<keyword evidence="22" id="KW-1185">Reference proteome</keyword>
<sequence length="922" mass="101614">MNSMDCKKEKLEVDMWLSTGEAASLGAEEVAARLHVDTRNGLWWQEAEQRRQLVGYNELTVKEEDPTWKKYIEQFKNPLILLLLGSAFVSVCMKQFDDAVSITVAIIIVVTVAFVQEYRSEKSLEELNKLVPPTCHCLREGRVETFLARNLVPGDVVLLNIGDRVPADIRIYEAIDLAIDESSFTGETEPSRKSTSPLLKSNGHTSKKNIAFMGTLVRCGNGKGIVINTGEKSEFGEVFTMMMAEEAPKTPLQRSMDILGAQLSSYSFCIIAFIMMLGWIQKKAFLEMLTISVSLAVAAIPEGLPIVVTVTLALGVMRMAKRKAIVKKLPTVETLGCVNVICSDKTGTITKNEMTATIIVTPEGYVADVSGTGYNDRGKVKIRKCDNSETAKLAITNVLEVGCICNNAVIQNDTLLGQPTEGAIVAAAMKFGMYGTAEKYLRLQEYPFSSDQKMMAVKCISKYSEDKQEIYFVKGALEKILPQCTKYSINGQLYPLNQKKDHELLAEAYEIGQQGLRVIGLARGTSLQDLVYVGLIGICDPPREGVREAITILTNSGVKVKMVTGDAKETAGAIASVIGLDTLHMKLMSGDEIEAISESELEQVIDNVSVFYRVTPRHKLAIVKALQRNGNIVGMTGDGVNDGVALKKADIGIAMGKNGTDVCKEAADMILVDDDFQTIIAAIEEGKGIFYNIRNFVRFQLSTSIAALALIALATLMSIPNPLNAMQILWINIIMDGPPAQSLGVEPVDKDVLKQKPRDTKEPMITKSLIINVLLSAVIIILGTLWVFNREMSSMGITARDTTMTFTCFVFFDMFNALSCRSQTKSIFTIGFLSNKMFLVAVTLSVIGQMLVIYFPPLQSVFQTEALTAKDIIFLVGLTSSVFIISEIKKLGERLWERRRTTGRYYKHKQRRATSPKYVARS</sequence>
<dbReference type="Pfam" id="PF13246">
    <property type="entry name" value="Cation_ATPase"/>
    <property type="match status" value="1"/>
</dbReference>
<dbReference type="SFLD" id="SFLDF00027">
    <property type="entry name" value="p-type_atpase"/>
    <property type="match status" value="1"/>
</dbReference>
<evidence type="ECO:0000256" key="3">
    <source>
        <dbReference type="ARBA" id="ARBA00005675"/>
    </source>
</evidence>
<dbReference type="Gene3D" id="3.40.1110.10">
    <property type="entry name" value="Calcium-transporting ATPase, cytoplasmic domain N"/>
    <property type="match status" value="1"/>
</dbReference>
<dbReference type="PRINTS" id="PR00119">
    <property type="entry name" value="CATATPASE"/>
</dbReference>
<keyword evidence="16 20" id="KW-0406">Ion transport</keyword>
<dbReference type="InterPro" id="IPR023214">
    <property type="entry name" value="HAD_sf"/>
</dbReference>
<keyword evidence="8 20" id="KW-0547">Nucleotide-binding</keyword>
<keyword evidence="9 20" id="KW-0106">Calcium</keyword>
<feature type="transmembrane region" description="Helical" evidence="20">
    <location>
        <begin position="263"/>
        <end position="281"/>
    </location>
</feature>
<evidence type="ECO:0000256" key="2">
    <source>
        <dbReference type="ARBA" id="ARBA00004326"/>
    </source>
</evidence>
<dbReference type="GO" id="GO:0005524">
    <property type="term" value="F:ATP binding"/>
    <property type="evidence" value="ECO:0007669"/>
    <property type="project" value="UniProtKB-KW"/>
</dbReference>
<keyword evidence="7" id="KW-0479">Metal-binding</keyword>
<comment type="similarity">
    <text evidence="3">Belongs to the cation transport ATPase (P-type) (TC 3.A.3) family. Type IIA subfamily.</text>
</comment>
<dbReference type="KEGG" id="fas:105271360"/>
<dbReference type="PROSITE" id="PS00154">
    <property type="entry name" value="ATPASE_E1_E2"/>
    <property type="match status" value="1"/>
</dbReference>
<dbReference type="OrthoDB" id="3352408at2759"/>
<evidence type="ECO:0000256" key="20">
    <source>
        <dbReference type="RuleBase" id="RU361146"/>
    </source>
</evidence>
<keyword evidence="10 20" id="KW-0067">ATP-binding</keyword>
<dbReference type="InterPro" id="IPR044492">
    <property type="entry name" value="P_typ_ATPase_HD_dom"/>
</dbReference>
<dbReference type="InterPro" id="IPR036412">
    <property type="entry name" value="HAD-like_sf"/>
</dbReference>
<name>A0A9R1U8E6_9HYME</name>
<dbReference type="SUPFAM" id="SSF81665">
    <property type="entry name" value="Calcium ATPase, transmembrane domain M"/>
    <property type="match status" value="1"/>
</dbReference>
<dbReference type="Pfam" id="PF00689">
    <property type="entry name" value="Cation_ATPase_C"/>
    <property type="match status" value="1"/>
</dbReference>
<evidence type="ECO:0000256" key="7">
    <source>
        <dbReference type="ARBA" id="ARBA00022723"/>
    </source>
</evidence>
<feature type="transmembrane region" description="Helical" evidence="20">
    <location>
        <begin position="769"/>
        <end position="788"/>
    </location>
</feature>
<dbReference type="GO" id="GO:0005794">
    <property type="term" value="C:Golgi apparatus"/>
    <property type="evidence" value="ECO:0007669"/>
    <property type="project" value="UniProtKB-SubCell"/>
</dbReference>
<dbReference type="Proteomes" id="UP000694866">
    <property type="component" value="Unplaced"/>
</dbReference>
<dbReference type="InterPro" id="IPR004014">
    <property type="entry name" value="ATPase_P-typ_cation-transptr_N"/>
</dbReference>
<dbReference type="Gene3D" id="3.40.50.1000">
    <property type="entry name" value="HAD superfamily/HAD-like"/>
    <property type="match status" value="1"/>
</dbReference>
<dbReference type="FunFam" id="2.70.150.10:FF:000008">
    <property type="entry name" value="Calcium-transporting ATPase"/>
    <property type="match status" value="1"/>
</dbReference>
<evidence type="ECO:0000256" key="13">
    <source>
        <dbReference type="ARBA" id="ARBA00022967"/>
    </source>
</evidence>
<dbReference type="InterPro" id="IPR006068">
    <property type="entry name" value="ATPase_P-typ_cation-transptr_C"/>
</dbReference>
<dbReference type="InterPro" id="IPR023298">
    <property type="entry name" value="ATPase_P-typ_TM_dom_sf"/>
</dbReference>
<dbReference type="CTD" id="40495"/>